<dbReference type="Gene3D" id="2.60.40.2700">
    <property type="match status" value="2"/>
</dbReference>
<comment type="caution">
    <text evidence="3">The sequence shown here is derived from an EMBL/GenBank/DDBJ whole genome shotgun (WGS) entry which is preliminary data.</text>
</comment>
<feature type="coiled-coil region" evidence="1">
    <location>
        <begin position="990"/>
        <end position="1017"/>
    </location>
</feature>
<keyword evidence="1" id="KW-0175">Coiled coil</keyword>
<dbReference type="Proteomes" id="UP001500842">
    <property type="component" value="Unassembled WGS sequence"/>
</dbReference>
<dbReference type="PROSITE" id="PS00430">
    <property type="entry name" value="TONB_DEPENDENT_REC_1"/>
    <property type="match status" value="1"/>
</dbReference>
<evidence type="ECO:0000256" key="1">
    <source>
        <dbReference type="SAM" id="Coils"/>
    </source>
</evidence>
<reference evidence="3 4" key="1">
    <citation type="journal article" date="2019" name="Int. J. Syst. Evol. Microbiol.">
        <title>The Global Catalogue of Microorganisms (GCM) 10K type strain sequencing project: providing services to taxonomists for standard genome sequencing and annotation.</title>
        <authorList>
            <consortium name="The Broad Institute Genomics Platform"/>
            <consortium name="The Broad Institute Genome Sequencing Center for Infectious Disease"/>
            <person name="Wu L."/>
            <person name="Ma J."/>
        </authorList>
    </citation>
    <scope>NUCLEOTIDE SEQUENCE [LARGE SCALE GENOMIC DNA]</scope>
    <source>
        <strain evidence="3 4">JCM 14942</strain>
    </source>
</reference>
<sequence length="1063" mass="106799">MMRPHFLGAARGRPALPVLRRLLATLLAAAVALLGLVALSTSTAPSAHAADPPVRNLLRPTIYNDPPKVGDLAFAHLGTWYPTPDAVTLTWYRSGSTDPIGTGNPIFIPVEALGETLTVRATATKAGYADATATSSASTAVVAGTPTNYVEPVIFGEPAVGSTVVVWEGAWSVEADSYSYRWFQEGTAEPIGTDRELVVPAGAAGKEITAEVTLTAARWDDGVATSDPVTAYDPGSAPVQSVVKPTISDAPTVGGLAVVHPGVWDPQPDAVDLQWFRSGSTDPIGSGPAIVVPAAAHGETLTVRATASKAGRTDAVATSDPSAPVGDGALQSVERPAIFGAPVVGGVVEVWEGIWSATPSGYSYRWLVEGSDDPVGTGKQLTVPASAAGKALTVEVTATRSLYADGVATSVPVTAAAEAPGAVQSVTAPSITGTPKVGETLAASTGTWDPAPDATTVTWFRSGSTDPIGTGEELVVPAEAEGELIGVVVTATKAGSADGVAFSAPQGPVLPAGAASTVQSLVAPSVSGSPRVGRLAGVHPGVWSPAPDEVTLEWFRSGSTDPIGTGTVIVVPAEAEGETLTVRATAAKAGYTAGEATSAPSDVVGEGTLEAASDPAIYGTPMAGATVVAYEGLWPASPDGFGYRWFAEGSDEPIGTGKELVVPADAAGKELTVEVTATKAGYADAVVTSAPVTVEETGSTQVANLLEPRVLTDPPKVGELAYAHVGVWSPQPDDVQVQWFRSGSTDPIGTGIAIVVPSAAQGETLSVKVTVSKAGYADGTLTSEQSATVGAGTVQALVPPQVPAAAKVGDTIVAHVGVWSPGPDSVEVRWFRSGSTDPIGTGNAIVVPAEALGETLTVEVTATRAGFTEGRLTSAPSSPVTEGVQANLVQPAILGAPVAGATVQAWEGIWSVVADSYTYRWLAAGSAQPIGTGKQLVIPADAVGKAITVEVTAHKSGYADEVVSSGSITVSTSAACTTATSAVDTATAAQAQAAAEVSAAQAKVAKLKAKKKAAKAAGKKAKVAKVKAKLAVAKAARKAAVTSLADAAVGLASAQTAVGQNCS</sequence>
<keyword evidence="2" id="KW-0732">Signal</keyword>
<evidence type="ECO:0000256" key="2">
    <source>
        <dbReference type="SAM" id="SignalP"/>
    </source>
</evidence>
<protein>
    <recommendedName>
        <fullName evidence="5">Ig-like domain-containing protein</fullName>
    </recommendedName>
</protein>
<dbReference type="InterPro" id="IPR010916">
    <property type="entry name" value="TonB_box_CS"/>
</dbReference>
<proteinExistence type="predicted"/>
<keyword evidence="4" id="KW-1185">Reference proteome</keyword>
<evidence type="ECO:0000313" key="4">
    <source>
        <dbReference type="Proteomes" id="UP001500842"/>
    </source>
</evidence>
<dbReference type="EMBL" id="BAAAOR010000002">
    <property type="protein sequence ID" value="GAA1502788.1"/>
    <property type="molecule type" value="Genomic_DNA"/>
</dbReference>
<organism evidence="3 4">
    <name type="scientific">Nocardioides humi</name>
    <dbReference type="NCBI Taxonomy" id="449461"/>
    <lineage>
        <taxon>Bacteria</taxon>
        <taxon>Bacillati</taxon>
        <taxon>Actinomycetota</taxon>
        <taxon>Actinomycetes</taxon>
        <taxon>Propionibacteriales</taxon>
        <taxon>Nocardioidaceae</taxon>
        <taxon>Nocardioides</taxon>
    </lineage>
</organism>
<evidence type="ECO:0000313" key="3">
    <source>
        <dbReference type="EMBL" id="GAA1502788.1"/>
    </source>
</evidence>
<gene>
    <name evidence="3" type="ORF">GCM10009788_02520</name>
</gene>
<name>A0ABN1ZRF0_9ACTN</name>
<feature type="signal peptide" evidence="2">
    <location>
        <begin position="1"/>
        <end position="49"/>
    </location>
</feature>
<evidence type="ECO:0008006" key="5">
    <source>
        <dbReference type="Google" id="ProtNLM"/>
    </source>
</evidence>
<feature type="chain" id="PRO_5045154997" description="Ig-like domain-containing protein" evidence="2">
    <location>
        <begin position="50"/>
        <end position="1063"/>
    </location>
</feature>
<accession>A0ABN1ZRF0</accession>